<sequence>MFDSTMQRIATIAAFAVTCIALHSGQTRYEYYTNNTLLPIPDIFSPIKLNGIPISTKVLHPSSANGAIHLLKDGHHFDHEDWALSGRNGISWEYRPDLKHDRAKRAGTAQGFYNFEGSDGFCTQ</sequence>
<name>A0A2T4AJJ2_TRIHA</name>
<protein>
    <submittedName>
        <fullName evidence="2">Uncharacterized protein</fullName>
    </submittedName>
</protein>
<reference evidence="2 3" key="1">
    <citation type="submission" date="2016-07" db="EMBL/GenBank/DDBJ databases">
        <title>Multiple horizontal gene transfer events from other fungi enriched the ability of initially mycotrophic Trichoderma (Ascomycota) to feed on dead plant biomass.</title>
        <authorList>
            <consortium name="DOE Joint Genome Institute"/>
            <person name="Aerts A."/>
            <person name="Atanasova L."/>
            <person name="Chenthamara K."/>
            <person name="Zhang J."/>
            <person name="Grujic M."/>
            <person name="Henrissat B."/>
            <person name="Kuo A."/>
            <person name="Salamov A."/>
            <person name="Lipzen A."/>
            <person name="Labutti K."/>
            <person name="Barry K."/>
            <person name="Miao Y."/>
            <person name="Rahimi M.J."/>
            <person name="Shen Q."/>
            <person name="Grigoriev I.V."/>
            <person name="Kubicek C.P."/>
            <person name="Druzhinina I.S."/>
        </authorList>
    </citation>
    <scope>NUCLEOTIDE SEQUENCE [LARGE SCALE GENOMIC DNA]</scope>
    <source>
        <strain evidence="2 3">CBS 226.95</strain>
    </source>
</reference>
<proteinExistence type="predicted"/>
<dbReference type="Proteomes" id="UP000241690">
    <property type="component" value="Unassembled WGS sequence"/>
</dbReference>
<keyword evidence="1" id="KW-0732">Signal</keyword>
<dbReference type="GeneID" id="36629914"/>
<dbReference type="AlphaFoldDB" id="A0A2T4AJJ2"/>
<accession>A0A2T4AJJ2</accession>
<dbReference type="RefSeq" id="XP_024776775.1">
    <property type="nucleotide sequence ID" value="XM_024921334.1"/>
</dbReference>
<evidence type="ECO:0000256" key="1">
    <source>
        <dbReference type="SAM" id="SignalP"/>
    </source>
</evidence>
<keyword evidence="3" id="KW-1185">Reference proteome</keyword>
<feature type="signal peptide" evidence="1">
    <location>
        <begin position="1"/>
        <end position="21"/>
    </location>
</feature>
<gene>
    <name evidence="2" type="ORF">M431DRAFT_551344</name>
</gene>
<dbReference type="EMBL" id="KZ679678">
    <property type="protein sequence ID" value="PTB57098.1"/>
    <property type="molecule type" value="Genomic_DNA"/>
</dbReference>
<feature type="chain" id="PRO_5015600118" evidence="1">
    <location>
        <begin position="22"/>
        <end position="124"/>
    </location>
</feature>
<evidence type="ECO:0000313" key="2">
    <source>
        <dbReference type="EMBL" id="PTB57098.1"/>
    </source>
</evidence>
<organism evidence="2 3">
    <name type="scientific">Trichoderma harzianum CBS 226.95</name>
    <dbReference type="NCBI Taxonomy" id="983964"/>
    <lineage>
        <taxon>Eukaryota</taxon>
        <taxon>Fungi</taxon>
        <taxon>Dikarya</taxon>
        <taxon>Ascomycota</taxon>
        <taxon>Pezizomycotina</taxon>
        <taxon>Sordariomycetes</taxon>
        <taxon>Hypocreomycetidae</taxon>
        <taxon>Hypocreales</taxon>
        <taxon>Hypocreaceae</taxon>
        <taxon>Trichoderma</taxon>
    </lineage>
</organism>
<evidence type="ECO:0000313" key="3">
    <source>
        <dbReference type="Proteomes" id="UP000241690"/>
    </source>
</evidence>